<reference evidence="6 7" key="1">
    <citation type="submission" date="2012-02" db="EMBL/GenBank/DDBJ databases">
        <title>Complete sequence of chromosome of Singulisphaera acidiphila DSM 18658.</title>
        <authorList>
            <consortium name="US DOE Joint Genome Institute (JGI-PGF)"/>
            <person name="Lucas S."/>
            <person name="Copeland A."/>
            <person name="Lapidus A."/>
            <person name="Glavina del Rio T."/>
            <person name="Dalin E."/>
            <person name="Tice H."/>
            <person name="Bruce D."/>
            <person name="Goodwin L."/>
            <person name="Pitluck S."/>
            <person name="Peters L."/>
            <person name="Ovchinnikova G."/>
            <person name="Chertkov O."/>
            <person name="Kyrpides N."/>
            <person name="Mavromatis K."/>
            <person name="Ivanova N."/>
            <person name="Brettin T."/>
            <person name="Detter J.C."/>
            <person name="Han C."/>
            <person name="Larimer F."/>
            <person name="Land M."/>
            <person name="Hauser L."/>
            <person name="Markowitz V."/>
            <person name="Cheng J.-F."/>
            <person name="Hugenholtz P."/>
            <person name="Woyke T."/>
            <person name="Wu D."/>
            <person name="Tindall B."/>
            <person name="Pomrenke H."/>
            <person name="Brambilla E."/>
            <person name="Klenk H.-P."/>
            <person name="Eisen J.A."/>
        </authorList>
    </citation>
    <scope>NUCLEOTIDE SEQUENCE [LARGE SCALE GENOMIC DNA]</scope>
    <source>
        <strain evidence="7">ATCC BAA-1392 / DSM 18658 / VKM B-2454 / MOB10</strain>
    </source>
</reference>
<dbReference type="Proteomes" id="UP000010798">
    <property type="component" value="Chromosome"/>
</dbReference>
<evidence type="ECO:0000256" key="4">
    <source>
        <dbReference type="ARBA" id="ARBA00023284"/>
    </source>
</evidence>
<dbReference type="InterPro" id="IPR036249">
    <property type="entry name" value="Thioredoxin-like_sf"/>
</dbReference>
<keyword evidence="3" id="KW-1015">Disulfide bond</keyword>
<evidence type="ECO:0000256" key="1">
    <source>
        <dbReference type="ARBA" id="ARBA00004196"/>
    </source>
</evidence>
<evidence type="ECO:0000256" key="2">
    <source>
        <dbReference type="ARBA" id="ARBA00022748"/>
    </source>
</evidence>
<evidence type="ECO:0000256" key="3">
    <source>
        <dbReference type="ARBA" id="ARBA00023157"/>
    </source>
</evidence>
<dbReference type="SUPFAM" id="SSF52833">
    <property type="entry name" value="Thioredoxin-like"/>
    <property type="match status" value="1"/>
</dbReference>
<keyword evidence="4" id="KW-0676">Redox-active center</keyword>
<accession>L0DRD9</accession>
<name>L0DRD9_SINAD</name>
<evidence type="ECO:0000313" key="6">
    <source>
        <dbReference type="EMBL" id="AGA31542.1"/>
    </source>
</evidence>
<dbReference type="PANTHER" id="PTHR42852">
    <property type="entry name" value="THIOL:DISULFIDE INTERCHANGE PROTEIN DSBE"/>
    <property type="match status" value="1"/>
</dbReference>
<dbReference type="EMBL" id="CP003364">
    <property type="protein sequence ID" value="AGA31542.1"/>
    <property type="molecule type" value="Genomic_DNA"/>
</dbReference>
<organism evidence="6 7">
    <name type="scientific">Singulisphaera acidiphila (strain ATCC BAA-1392 / DSM 18658 / VKM B-2454 / MOB10)</name>
    <dbReference type="NCBI Taxonomy" id="886293"/>
    <lineage>
        <taxon>Bacteria</taxon>
        <taxon>Pseudomonadati</taxon>
        <taxon>Planctomycetota</taxon>
        <taxon>Planctomycetia</taxon>
        <taxon>Isosphaerales</taxon>
        <taxon>Isosphaeraceae</taxon>
        <taxon>Singulisphaera</taxon>
    </lineage>
</organism>
<dbReference type="GO" id="GO:0017004">
    <property type="term" value="P:cytochrome complex assembly"/>
    <property type="evidence" value="ECO:0007669"/>
    <property type="project" value="UniProtKB-KW"/>
</dbReference>
<dbReference type="InterPro" id="IPR013766">
    <property type="entry name" value="Thioredoxin_domain"/>
</dbReference>
<dbReference type="InterPro" id="IPR050553">
    <property type="entry name" value="Thioredoxin_ResA/DsbE_sf"/>
</dbReference>
<dbReference type="OrthoDB" id="291637at2"/>
<protein>
    <submittedName>
        <fullName evidence="6">Peroxiredoxin</fullName>
    </submittedName>
</protein>
<gene>
    <name evidence="6" type="ordered locus">Sinac_7509</name>
</gene>
<keyword evidence="2" id="KW-0201">Cytochrome c-type biogenesis</keyword>
<dbReference type="STRING" id="886293.Sinac_7509"/>
<dbReference type="Gene3D" id="3.40.30.10">
    <property type="entry name" value="Glutaredoxin"/>
    <property type="match status" value="1"/>
</dbReference>
<sequence length="280" mass="30647">MEQKWDRLTTRIVADEATGFVYRETSLQANGDPVRDHWQFAPRVTAKGAIVPGLSIEFSCQKNEVQFIFVKMIESINLDAPIPPDSFAVSVPAGVLFLDNREGRDDTYRGVARRTVTDVVAYADADPRRYKPFVPPVKAGMPAPALEPIAWLDRDGKVPPPSLTGKVVLIDFWGIECGPCLAQLPEVREAAEHFTGKGLVIVGLHDSSGTLEKVAEFAAKRRLTWPLAIDRPGEGFGATFQAYGVRSIPSAAVLDRQGRVAFLGRFTEALAKAASLLEEE</sequence>
<feature type="domain" description="Thioredoxin" evidence="5">
    <location>
        <begin position="137"/>
        <end position="280"/>
    </location>
</feature>
<dbReference type="InterPro" id="IPR013740">
    <property type="entry name" value="Redoxin"/>
</dbReference>
<dbReference type="GO" id="GO:0016491">
    <property type="term" value="F:oxidoreductase activity"/>
    <property type="evidence" value="ECO:0007669"/>
    <property type="project" value="InterPro"/>
</dbReference>
<evidence type="ECO:0000313" key="7">
    <source>
        <dbReference type="Proteomes" id="UP000010798"/>
    </source>
</evidence>
<keyword evidence="7" id="KW-1185">Reference proteome</keyword>
<dbReference type="CDD" id="cd02966">
    <property type="entry name" value="TlpA_like_family"/>
    <property type="match status" value="1"/>
</dbReference>
<dbReference type="KEGG" id="saci:Sinac_7509"/>
<comment type="subcellular location">
    <subcellularLocation>
        <location evidence="1">Cell envelope</location>
    </subcellularLocation>
</comment>
<proteinExistence type="predicted"/>
<dbReference type="eggNOG" id="COG0526">
    <property type="taxonomic scope" value="Bacteria"/>
</dbReference>
<dbReference type="AlphaFoldDB" id="L0DRD9"/>
<dbReference type="PROSITE" id="PS51352">
    <property type="entry name" value="THIOREDOXIN_2"/>
    <property type="match status" value="1"/>
</dbReference>
<dbReference type="Pfam" id="PF08534">
    <property type="entry name" value="Redoxin"/>
    <property type="match status" value="1"/>
</dbReference>
<dbReference type="HOGENOM" id="CLU_993575_0_0_0"/>
<dbReference type="GO" id="GO:0030313">
    <property type="term" value="C:cell envelope"/>
    <property type="evidence" value="ECO:0007669"/>
    <property type="project" value="UniProtKB-SubCell"/>
</dbReference>
<evidence type="ECO:0000259" key="5">
    <source>
        <dbReference type="PROSITE" id="PS51352"/>
    </source>
</evidence>
<dbReference type="PANTHER" id="PTHR42852:SF6">
    <property type="entry name" value="THIOL:DISULFIDE INTERCHANGE PROTEIN DSBE"/>
    <property type="match status" value="1"/>
</dbReference>